<dbReference type="KEGG" id="hrr:HZS55_16400"/>
<name>A0A7D5TQE0_9EURY</name>
<dbReference type="InterPro" id="IPR006016">
    <property type="entry name" value="UspA"/>
</dbReference>
<accession>A0A7D5TQE0</accession>
<comment type="similarity">
    <text evidence="1">Belongs to the universal stress protein A family.</text>
</comment>
<dbReference type="Gene3D" id="3.40.50.620">
    <property type="entry name" value="HUPs"/>
    <property type="match status" value="1"/>
</dbReference>
<keyword evidence="4" id="KW-1185">Reference proteome</keyword>
<feature type="domain" description="UspA" evidence="2">
    <location>
        <begin position="4"/>
        <end position="145"/>
    </location>
</feature>
<sequence length="147" mass="15054">MALDTVLVAVGPGDEARTEPVVTAVSNVAGPAGASVILAHVFSRERFAEAGDRLGFGDDAVPDAVAARQTTVQAFRDRLGEAGLDVTVRGSVGETGEEITGLAETTDADLVFVGGRKRRPSGKAVFGSTAQTVLLEAPCPVTFVRSG</sequence>
<evidence type="ECO:0000313" key="4">
    <source>
        <dbReference type="Proteomes" id="UP000509667"/>
    </source>
</evidence>
<gene>
    <name evidence="3" type="ORF">HZS55_16400</name>
</gene>
<organism evidence="3 4">
    <name type="scientific">Halosimplex rubrum</name>
    <dbReference type="NCBI Taxonomy" id="869889"/>
    <lineage>
        <taxon>Archaea</taxon>
        <taxon>Methanobacteriati</taxon>
        <taxon>Methanobacteriota</taxon>
        <taxon>Stenosarchaea group</taxon>
        <taxon>Halobacteria</taxon>
        <taxon>Halobacteriales</taxon>
        <taxon>Haloarculaceae</taxon>
        <taxon>Halosimplex</taxon>
    </lineage>
</organism>
<dbReference type="InterPro" id="IPR006015">
    <property type="entry name" value="Universal_stress_UspA"/>
</dbReference>
<dbReference type="OrthoDB" id="271068at2157"/>
<dbReference type="InterPro" id="IPR014729">
    <property type="entry name" value="Rossmann-like_a/b/a_fold"/>
</dbReference>
<dbReference type="AlphaFoldDB" id="A0A7D5TQE0"/>
<reference evidence="3 4" key="1">
    <citation type="submission" date="2020-07" db="EMBL/GenBank/DDBJ databases">
        <title>Halosimplex pelagicum sp. nov. and Halosimplex rubrum sp. nov., isolated from salted brown alga Laminaria, and emended description of the genus Halosimplex.</title>
        <authorList>
            <person name="Cui H."/>
        </authorList>
    </citation>
    <scope>NUCLEOTIDE SEQUENCE [LARGE SCALE GENOMIC DNA]</scope>
    <source>
        <strain evidence="3 4">R27</strain>
    </source>
</reference>
<dbReference type="PANTHER" id="PTHR46268">
    <property type="entry name" value="STRESS RESPONSE PROTEIN NHAX"/>
    <property type="match status" value="1"/>
</dbReference>
<dbReference type="Pfam" id="PF00582">
    <property type="entry name" value="Usp"/>
    <property type="match status" value="1"/>
</dbReference>
<dbReference type="SUPFAM" id="SSF52402">
    <property type="entry name" value="Adenine nucleotide alpha hydrolases-like"/>
    <property type="match status" value="1"/>
</dbReference>
<dbReference type="RefSeq" id="WP_179908652.1">
    <property type="nucleotide sequence ID" value="NZ_CP058910.1"/>
</dbReference>
<protein>
    <submittedName>
        <fullName evidence="3">Universal stress protein</fullName>
    </submittedName>
</protein>
<proteinExistence type="inferred from homology"/>
<evidence type="ECO:0000313" key="3">
    <source>
        <dbReference type="EMBL" id="QLH78774.1"/>
    </source>
</evidence>
<dbReference type="PANTHER" id="PTHR46268:SF6">
    <property type="entry name" value="UNIVERSAL STRESS PROTEIN UP12"/>
    <property type="match status" value="1"/>
</dbReference>
<dbReference type="Proteomes" id="UP000509667">
    <property type="component" value="Chromosome"/>
</dbReference>
<evidence type="ECO:0000259" key="2">
    <source>
        <dbReference type="Pfam" id="PF00582"/>
    </source>
</evidence>
<dbReference type="CDD" id="cd00293">
    <property type="entry name" value="USP-like"/>
    <property type="match status" value="1"/>
</dbReference>
<dbReference type="EMBL" id="CP058910">
    <property type="protein sequence ID" value="QLH78774.1"/>
    <property type="molecule type" value="Genomic_DNA"/>
</dbReference>
<evidence type="ECO:0000256" key="1">
    <source>
        <dbReference type="ARBA" id="ARBA00008791"/>
    </source>
</evidence>
<dbReference type="PRINTS" id="PR01438">
    <property type="entry name" value="UNVRSLSTRESS"/>
</dbReference>
<dbReference type="GeneID" id="56079477"/>